<keyword evidence="2" id="KW-1185">Reference proteome</keyword>
<evidence type="ECO:0000313" key="1">
    <source>
        <dbReference type="EMBL" id="KAH3779995.1"/>
    </source>
</evidence>
<reference evidence="1" key="2">
    <citation type="submission" date="2020-11" db="EMBL/GenBank/DDBJ databases">
        <authorList>
            <person name="McCartney M.A."/>
            <person name="Auch B."/>
            <person name="Kono T."/>
            <person name="Mallez S."/>
            <person name="Becker A."/>
            <person name="Gohl D.M."/>
            <person name="Silverstein K.A.T."/>
            <person name="Koren S."/>
            <person name="Bechman K.B."/>
            <person name="Herman A."/>
            <person name="Abrahante J.E."/>
            <person name="Garbe J."/>
        </authorList>
    </citation>
    <scope>NUCLEOTIDE SEQUENCE</scope>
    <source>
        <strain evidence="1">Duluth1</strain>
        <tissue evidence="1">Whole animal</tissue>
    </source>
</reference>
<proteinExistence type="predicted"/>
<reference evidence="1" key="1">
    <citation type="journal article" date="2019" name="bioRxiv">
        <title>The Genome of the Zebra Mussel, Dreissena polymorpha: A Resource for Invasive Species Research.</title>
        <authorList>
            <person name="McCartney M.A."/>
            <person name="Auch B."/>
            <person name="Kono T."/>
            <person name="Mallez S."/>
            <person name="Zhang Y."/>
            <person name="Obille A."/>
            <person name="Becker A."/>
            <person name="Abrahante J.E."/>
            <person name="Garbe J."/>
            <person name="Badalamenti J.P."/>
            <person name="Herman A."/>
            <person name="Mangelson H."/>
            <person name="Liachko I."/>
            <person name="Sullivan S."/>
            <person name="Sone E.D."/>
            <person name="Koren S."/>
            <person name="Silverstein K.A.T."/>
            <person name="Beckman K.B."/>
            <person name="Gohl D.M."/>
        </authorList>
    </citation>
    <scope>NUCLEOTIDE SEQUENCE</scope>
    <source>
        <strain evidence="1">Duluth1</strain>
        <tissue evidence="1">Whole animal</tissue>
    </source>
</reference>
<dbReference type="Proteomes" id="UP000828390">
    <property type="component" value="Unassembled WGS sequence"/>
</dbReference>
<organism evidence="1 2">
    <name type="scientific">Dreissena polymorpha</name>
    <name type="common">Zebra mussel</name>
    <name type="synonym">Mytilus polymorpha</name>
    <dbReference type="NCBI Taxonomy" id="45954"/>
    <lineage>
        <taxon>Eukaryota</taxon>
        <taxon>Metazoa</taxon>
        <taxon>Spiralia</taxon>
        <taxon>Lophotrochozoa</taxon>
        <taxon>Mollusca</taxon>
        <taxon>Bivalvia</taxon>
        <taxon>Autobranchia</taxon>
        <taxon>Heteroconchia</taxon>
        <taxon>Euheterodonta</taxon>
        <taxon>Imparidentia</taxon>
        <taxon>Neoheterodontei</taxon>
        <taxon>Myida</taxon>
        <taxon>Dreissenoidea</taxon>
        <taxon>Dreissenidae</taxon>
        <taxon>Dreissena</taxon>
    </lineage>
</organism>
<dbReference type="AlphaFoldDB" id="A0A9D4EHZ1"/>
<comment type="caution">
    <text evidence="1">The sequence shown here is derived from an EMBL/GenBank/DDBJ whole genome shotgun (WGS) entry which is preliminary data.</text>
</comment>
<gene>
    <name evidence="1" type="ORF">DPMN_157804</name>
</gene>
<sequence length="64" mass="6662">MVCSFSSWSVRVATGARVTSRGFSCRKGTSAGSSANPAWSATLEPDDVSSVRFAISHNSKIGVP</sequence>
<protein>
    <submittedName>
        <fullName evidence="1">Uncharacterized protein</fullName>
    </submittedName>
</protein>
<dbReference type="EMBL" id="JAIWYP010000008">
    <property type="protein sequence ID" value="KAH3779995.1"/>
    <property type="molecule type" value="Genomic_DNA"/>
</dbReference>
<evidence type="ECO:0000313" key="2">
    <source>
        <dbReference type="Proteomes" id="UP000828390"/>
    </source>
</evidence>
<accession>A0A9D4EHZ1</accession>
<name>A0A9D4EHZ1_DREPO</name>